<evidence type="ECO:0000256" key="3">
    <source>
        <dbReference type="ARBA" id="ARBA00022801"/>
    </source>
</evidence>
<protein>
    <recommendedName>
        <fullName evidence="5">Ubiquitin-like protease family profile domain-containing protein</fullName>
    </recommendedName>
</protein>
<proteinExistence type="inferred from homology"/>
<dbReference type="GO" id="GO:0006508">
    <property type="term" value="P:proteolysis"/>
    <property type="evidence" value="ECO:0007669"/>
    <property type="project" value="UniProtKB-KW"/>
</dbReference>
<feature type="compositionally biased region" description="Basic and acidic residues" evidence="4">
    <location>
        <begin position="53"/>
        <end position="66"/>
    </location>
</feature>
<dbReference type="OrthoDB" id="120868at2759"/>
<feature type="compositionally biased region" description="Basic residues" evidence="4">
    <location>
        <begin position="37"/>
        <end position="52"/>
    </location>
</feature>
<dbReference type="STRING" id="4795.A0A225UZY5"/>
<evidence type="ECO:0000313" key="7">
    <source>
        <dbReference type="Proteomes" id="UP000198211"/>
    </source>
</evidence>
<evidence type="ECO:0000259" key="5">
    <source>
        <dbReference type="PROSITE" id="PS50600"/>
    </source>
</evidence>
<sequence length="452" mass="50501">MEFGISFSSGEEDEFSVDGSATSTGAETTKGSIRLNPKARKVGRPQKMKKKTAASERSDRKWYEASEHGRKVAGEVTLDALLNSLDRDQPSLTESQRRLSGVIVKYGDHENKKPKFRRMKNPVLIMDPFYILPDKLLSACLKVLPVANTQETAIDIDAFQTMSASNSGLHSSSAVETVFIKDVGHFSRKQIETFKRVQNLKEAVKLGQDMYKWLIEDGIPALPARSHDLGKDVANKILATYPYKRIEGLPDLPDFRFTFAGIQSAVPATKRTRNTEAVPVDKATRDRIFSQVAESGVDTVMLPLNFSNAHWCCIVIKVNAKRIHHYDPLNQAPYKNACDAIATHLKLSGLQAFNVIPQNNPIQFDTYSCGVFVCWMFIRQAAKISPADMSINSLPRRRFELFYYLLTGRLLQQDDAVASDVDYTVTTNTTTNTTDRDVGDAEEKIPPTQVAK</sequence>
<accession>A0A225UZY5</accession>
<dbReference type="GO" id="GO:0008234">
    <property type="term" value="F:cysteine-type peptidase activity"/>
    <property type="evidence" value="ECO:0007669"/>
    <property type="project" value="InterPro"/>
</dbReference>
<feature type="compositionally biased region" description="Polar residues" evidence="4">
    <location>
        <begin position="19"/>
        <end position="31"/>
    </location>
</feature>
<name>A0A225UZY5_9STRA</name>
<dbReference type="AlphaFoldDB" id="A0A225UZY5"/>
<feature type="region of interest" description="Disordered" evidence="4">
    <location>
        <begin position="1"/>
        <end position="66"/>
    </location>
</feature>
<comment type="similarity">
    <text evidence="1">Belongs to the peptidase C48 family.</text>
</comment>
<evidence type="ECO:0000256" key="2">
    <source>
        <dbReference type="ARBA" id="ARBA00022670"/>
    </source>
</evidence>
<organism evidence="6 7">
    <name type="scientific">Phytophthora megakarya</name>
    <dbReference type="NCBI Taxonomy" id="4795"/>
    <lineage>
        <taxon>Eukaryota</taxon>
        <taxon>Sar</taxon>
        <taxon>Stramenopiles</taxon>
        <taxon>Oomycota</taxon>
        <taxon>Peronosporomycetes</taxon>
        <taxon>Peronosporales</taxon>
        <taxon>Peronosporaceae</taxon>
        <taxon>Phytophthora</taxon>
    </lineage>
</organism>
<keyword evidence="7" id="KW-1185">Reference proteome</keyword>
<feature type="domain" description="Ubiquitin-like protease family profile" evidence="5">
    <location>
        <begin position="176"/>
        <end position="380"/>
    </location>
</feature>
<dbReference type="InterPro" id="IPR038765">
    <property type="entry name" value="Papain-like_cys_pep_sf"/>
</dbReference>
<feature type="compositionally biased region" description="Basic and acidic residues" evidence="4">
    <location>
        <begin position="434"/>
        <end position="445"/>
    </location>
</feature>
<dbReference type="EMBL" id="NBNE01009133">
    <property type="protein sequence ID" value="OWY98730.1"/>
    <property type="molecule type" value="Genomic_DNA"/>
</dbReference>
<keyword evidence="2" id="KW-0645">Protease</keyword>
<keyword evidence="3" id="KW-0378">Hydrolase</keyword>
<gene>
    <name evidence="6" type="ORF">PHMEG_00030436</name>
</gene>
<reference evidence="7" key="1">
    <citation type="submission" date="2017-03" db="EMBL/GenBank/DDBJ databases">
        <title>Phytopthora megakarya and P. palmivora, two closely related causual agents of cacao black pod achieved similar genome size and gene model numbers by different mechanisms.</title>
        <authorList>
            <person name="Ali S."/>
            <person name="Shao J."/>
            <person name="Larry D.J."/>
            <person name="Kronmiller B."/>
            <person name="Shen D."/>
            <person name="Strem M.D."/>
            <person name="Melnick R.L."/>
            <person name="Guiltinan M.J."/>
            <person name="Tyler B.M."/>
            <person name="Meinhardt L.W."/>
            <person name="Bailey B.A."/>
        </authorList>
    </citation>
    <scope>NUCLEOTIDE SEQUENCE [LARGE SCALE GENOMIC DNA]</scope>
    <source>
        <strain evidence="7">zdho120</strain>
    </source>
</reference>
<dbReference type="Gene3D" id="3.40.395.10">
    <property type="entry name" value="Adenoviral Proteinase, Chain A"/>
    <property type="match status" value="1"/>
</dbReference>
<dbReference type="PROSITE" id="PS50600">
    <property type="entry name" value="ULP_PROTEASE"/>
    <property type="match status" value="1"/>
</dbReference>
<dbReference type="Proteomes" id="UP000198211">
    <property type="component" value="Unassembled WGS sequence"/>
</dbReference>
<dbReference type="InterPro" id="IPR003653">
    <property type="entry name" value="Peptidase_C48_C"/>
</dbReference>
<evidence type="ECO:0000313" key="6">
    <source>
        <dbReference type="EMBL" id="OWY98730.1"/>
    </source>
</evidence>
<dbReference type="Pfam" id="PF02902">
    <property type="entry name" value="Peptidase_C48"/>
    <property type="match status" value="1"/>
</dbReference>
<evidence type="ECO:0000256" key="4">
    <source>
        <dbReference type="SAM" id="MobiDB-lite"/>
    </source>
</evidence>
<comment type="caution">
    <text evidence="6">The sequence shown here is derived from an EMBL/GenBank/DDBJ whole genome shotgun (WGS) entry which is preliminary data.</text>
</comment>
<dbReference type="SUPFAM" id="SSF54001">
    <property type="entry name" value="Cysteine proteinases"/>
    <property type="match status" value="1"/>
</dbReference>
<evidence type="ECO:0000256" key="1">
    <source>
        <dbReference type="ARBA" id="ARBA00005234"/>
    </source>
</evidence>
<feature type="region of interest" description="Disordered" evidence="4">
    <location>
        <begin position="428"/>
        <end position="452"/>
    </location>
</feature>